<sequence>MAFNFLKIPHFSDVVDYLKDITFNLIAYNQSEFDDKLYTNDEINKPNKRPVVTEIMKISQLKEILKPGDMIEFESYILGLKAYGHWGLFLGIKNGKYIIIHLARESVETDKSSYWNQLTNIFQQNGGRMSIHLTDLETAAFSDQTGRINNYLDNEKTPNSAHYIRKIAAEALKKEVQYCIITNNCEHFVTELRYNEKVSLQAKPLQVIYEIYDIIINFPINYLTYNT</sequence>
<dbReference type="PANTHER" id="PTHR13943">
    <property type="entry name" value="HRAS-LIKE SUPPRESSOR - RELATED"/>
    <property type="match status" value="1"/>
</dbReference>
<dbReference type="STRING" id="6248.A0A0K0EQ25"/>
<dbReference type="InterPro" id="IPR007053">
    <property type="entry name" value="LRAT_dom"/>
</dbReference>
<dbReference type="WBParaSite" id="TCONS_00002306.p1">
    <property type="protein sequence ID" value="TCONS_00002306.p1"/>
    <property type="gene ID" value="XLOC_002167"/>
</dbReference>
<evidence type="ECO:0000256" key="4">
    <source>
        <dbReference type="ARBA" id="ARBA00023098"/>
    </source>
</evidence>
<accession>A0A0K0EQ25</accession>
<reference evidence="7" key="1">
    <citation type="submission" date="2015-08" db="UniProtKB">
        <authorList>
            <consortium name="WormBaseParasite"/>
        </authorList>
    </citation>
    <scope>IDENTIFICATION</scope>
</reference>
<dbReference type="PROSITE" id="PS51934">
    <property type="entry name" value="LRAT"/>
    <property type="match status" value="1"/>
</dbReference>
<dbReference type="GO" id="GO:0004623">
    <property type="term" value="F:phospholipase A2 activity"/>
    <property type="evidence" value="ECO:0007669"/>
    <property type="project" value="TreeGrafter"/>
</dbReference>
<dbReference type="GO" id="GO:0070292">
    <property type="term" value="P:N-acylphosphatidylethanolamine metabolic process"/>
    <property type="evidence" value="ECO:0007669"/>
    <property type="project" value="TreeGrafter"/>
</dbReference>
<feature type="domain" description="LRAT" evidence="5">
    <location>
        <begin position="75"/>
        <end position="201"/>
    </location>
</feature>
<evidence type="ECO:0000313" key="6">
    <source>
        <dbReference type="Proteomes" id="UP000035681"/>
    </source>
</evidence>
<comment type="similarity">
    <text evidence="1">Belongs to the H-rev107 family.</text>
</comment>
<dbReference type="AlphaFoldDB" id="A0A0K0EQ25"/>
<evidence type="ECO:0000256" key="1">
    <source>
        <dbReference type="ARBA" id="ARBA00007824"/>
    </source>
</evidence>
<dbReference type="InterPro" id="IPR051496">
    <property type="entry name" value="H-rev107_PLA/AT"/>
</dbReference>
<dbReference type="Gene3D" id="3.90.1720.10">
    <property type="entry name" value="endopeptidase domain like (from Nostoc punctiforme)"/>
    <property type="match status" value="1"/>
</dbReference>
<keyword evidence="3" id="KW-0378">Hydrolase</keyword>
<dbReference type="GO" id="GO:0005737">
    <property type="term" value="C:cytoplasm"/>
    <property type="evidence" value="ECO:0007669"/>
    <property type="project" value="TreeGrafter"/>
</dbReference>
<keyword evidence="4" id="KW-0443">Lipid metabolism</keyword>
<proteinExistence type="inferred from homology"/>
<organism evidence="7">
    <name type="scientific">Strongyloides stercoralis</name>
    <name type="common">Threadworm</name>
    <dbReference type="NCBI Taxonomy" id="6248"/>
    <lineage>
        <taxon>Eukaryota</taxon>
        <taxon>Metazoa</taxon>
        <taxon>Ecdysozoa</taxon>
        <taxon>Nematoda</taxon>
        <taxon>Chromadorea</taxon>
        <taxon>Rhabditida</taxon>
        <taxon>Tylenchina</taxon>
        <taxon>Panagrolaimomorpha</taxon>
        <taxon>Strongyloidoidea</taxon>
        <taxon>Strongyloididae</taxon>
        <taxon>Strongyloides</taxon>
    </lineage>
</organism>
<dbReference type="Pfam" id="PF04970">
    <property type="entry name" value="LRAT"/>
    <property type="match status" value="1"/>
</dbReference>
<evidence type="ECO:0000256" key="2">
    <source>
        <dbReference type="ARBA" id="ARBA00022679"/>
    </source>
</evidence>
<evidence type="ECO:0000313" key="7">
    <source>
        <dbReference type="WBParaSite" id="SSTP_0001155400.1"/>
    </source>
</evidence>
<evidence type="ECO:0000259" key="5">
    <source>
        <dbReference type="PROSITE" id="PS51934"/>
    </source>
</evidence>
<dbReference type="GO" id="GO:0008970">
    <property type="term" value="F:phospholipase A1 activity"/>
    <property type="evidence" value="ECO:0007669"/>
    <property type="project" value="TreeGrafter"/>
</dbReference>
<keyword evidence="6" id="KW-1185">Reference proteome</keyword>
<evidence type="ECO:0000313" key="8">
    <source>
        <dbReference type="WBParaSite" id="TCONS_00002306.p1"/>
    </source>
</evidence>
<dbReference type="PANTHER" id="PTHR13943:SF77">
    <property type="entry name" value="LRAT DOMAIN-CONTAINING PROTEIN"/>
    <property type="match status" value="1"/>
</dbReference>
<dbReference type="WBParaSite" id="SSTP_0001155400.1">
    <property type="protein sequence ID" value="SSTP_0001155400.1"/>
    <property type="gene ID" value="SSTP_0001155400"/>
</dbReference>
<evidence type="ECO:0000256" key="3">
    <source>
        <dbReference type="ARBA" id="ARBA00022801"/>
    </source>
</evidence>
<dbReference type="GO" id="GO:0016410">
    <property type="term" value="F:N-acyltransferase activity"/>
    <property type="evidence" value="ECO:0007669"/>
    <property type="project" value="TreeGrafter"/>
</dbReference>
<name>A0A0K0EQ25_STRER</name>
<protein>
    <submittedName>
        <fullName evidence="7 8">LRAT domain-containing protein</fullName>
    </submittedName>
</protein>
<dbReference type="Proteomes" id="UP000035681">
    <property type="component" value="Unplaced"/>
</dbReference>
<keyword evidence="2" id="KW-0808">Transferase</keyword>